<evidence type="ECO:0000313" key="3">
    <source>
        <dbReference type="Proteomes" id="UP001632037"/>
    </source>
</evidence>
<comment type="caution">
    <text evidence="2">The sequence shown here is derived from an EMBL/GenBank/DDBJ whole genome shotgun (WGS) entry which is preliminary data.</text>
</comment>
<proteinExistence type="predicted"/>
<dbReference type="AlphaFoldDB" id="A0ABD3FJJ9"/>
<evidence type="ECO:0000256" key="1">
    <source>
        <dbReference type="SAM" id="Coils"/>
    </source>
</evidence>
<accession>A0ABD3FJJ9</accession>
<evidence type="ECO:0000313" key="2">
    <source>
        <dbReference type="EMBL" id="KAL3666567.1"/>
    </source>
</evidence>
<sequence>MNEMRRELDRMFQIQRMTSSHSFRLENNLVRRRQELDESTRRLQHIQRELDSANAQTKSWQRIATTSYAQASEARRTKAEMERKVHSIADRMLQKIRERRRLCRSSSCANEWSEMAKELATAFDAVHRSSCCARHGHRIRTRDMGMTAPTSRSQTALPSHQCDYSF</sequence>
<gene>
    <name evidence="2" type="ORF">V7S43_008196</name>
</gene>
<keyword evidence="1" id="KW-0175">Coiled coil</keyword>
<dbReference type="EMBL" id="JBIMZQ010000016">
    <property type="protein sequence ID" value="KAL3666567.1"/>
    <property type="molecule type" value="Genomic_DNA"/>
</dbReference>
<dbReference type="Proteomes" id="UP001632037">
    <property type="component" value="Unassembled WGS sequence"/>
</dbReference>
<feature type="coiled-coil region" evidence="1">
    <location>
        <begin position="29"/>
        <end position="91"/>
    </location>
</feature>
<organism evidence="2 3">
    <name type="scientific">Phytophthora oleae</name>
    <dbReference type="NCBI Taxonomy" id="2107226"/>
    <lineage>
        <taxon>Eukaryota</taxon>
        <taxon>Sar</taxon>
        <taxon>Stramenopiles</taxon>
        <taxon>Oomycota</taxon>
        <taxon>Peronosporomycetes</taxon>
        <taxon>Peronosporales</taxon>
        <taxon>Peronosporaceae</taxon>
        <taxon>Phytophthora</taxon>
    </lineage>
</organism>
<protein>
    <submittedName>
        <fullName evidence="2">Uncharacterized protein</fullName>
    </submittedName>
</protein>
<reference evidence="2 3" key="1">
    <citation type="submission" date="2024-09" db="EMBL/GenBank/DDBJ databases">
        <title>Genome sequencing and assembly of Phytophthora oleae, isolate VK10A, causative agent of rot of olive drupes.</title>
        <authorList>
            <person name="Conti Taguali S."/>
            <person name="Riolo M."/>
            <person name="La Spada F."/>
            <person name="Cacciola S.O."/>
            <person name="Dionisio G."/>
        </authorList>
    </citation>
    <scope>NUCLEOTIDE SEQUENCE [LARGE SCALE GENOMIC DNA]</scope>
    <source>
        <strain evidence="2 3">VK10A</strain>
    </source>
</reference>
<keyword evidence="3" id="KW-1185">Reference proteome</keyword>
<name>A0ABD3FJJ9_9STRA</name>